<feature type="compositionally biased region" description="Low complexity" evidence="16">
    <location>
        <begin position="154"/>
        <end position="163"/>
    </location>
</feature>
<keyword evidence="11" id="KW-0539">Nucleus</keyword>
<dbReference type="Pfam" id="PF14551">
    <property type="entry name" value="MCM_N"/>
    <property type="match status" value="1"/>
</dbReference>
<dbReference type="SUPFAM" id="SSF52540">
    <property type="entry name" value="P-loop containing nucleoside triphosphate hydrolases"/>
    <property type="match status" value="1"/>
</dbReference>
<dbReference type="EMBL" id="KL198077">
    <property type="protein sequence ID" value="KDQ09556.1"/>
    <property type="molecule type" value="Genomic_DNA"/>
</dbReference>
<evidence type="ECO:0000256" key="4">
    <source>
        <dbReference type="ARBA" id="ARBA00022553"/>
    </source>
</evidence>
<dbReference type="PRINTS" id="PR01660">
    <property type="entry name" value="MCMPROTEIN4"/>
</dbReference>
<dbReference type="GO" id="GO:0005524">
    <property type="term" value="F:ATP binding"/>
    <property type="evidence" value="ECO:0007669"/>
    <property type="project" value="UniProtKB-KW"/>
</dbReference>
<keyword evidence="10 15" id="KW-0238">DNA-binding</keyword>
<dbReference type="InParanoid" id="A0A067MD85"/>
<dbReference type="Gene3D" id="3.30.1640.10">
    <property type="entry name" value="mini-chromosome maintenance (MCM) complex, chain A, domain 1"/>
    <property type="match status" value="1"/>
</dbReference>
<feature type="domain" description="MCM C-terminal AAA(+) ATPase" evidence="17">
    <location>
        <begin position="602"/>
        <end position="813"/>
    </location>
</feature>
<evidence type="ECO:0000256" key="1">
    <source>
        <dbReference type="ARBA" id="ARBA00004123"/>
    </source>
</evidence>
<evidence type="ECO:0000256" key="10">
    <source>
        <dbReference type="ARBA" id="ARBA00023125"/>
    </source>
</evidence>
<keyword evidence="7" id="KW-0378">Hydrolase</keyword>
<dbReference type="SUPFAM" id="SSF50249">
    <property type="entry name" value="Nucleic acid-binding proteins"/>
    <property type="match status" value="1"/>
</dbReference>
<evidence type="ECO:0000256" key="9">
    <source>
        <dbReference type="ARBA" id="ARBA00022840"/>
    </source>
</evidence>
<dbReference type="InterPro" id="IPR012340">
    <property type="entry name" value="NA-bd_OB-fold"/>
</dbReference>
<dbReference type="GO" id="GO:0006279">
    <property type="term" value="P:premeiotic DNA replication"/>
    <property type="evidence" value="ECO:0007669"/>
    <property type="project" value="UniProtKB-ARBA"/>
</dbReference>
<keyword evidence="9 15" id="KW-0067">ATP-binding</keyword>
<dbReference type="OrthoDB" id="10251574at2759"/>
<dbReference type="GO" id="GO:1902975">
    <property type="term" value="P:mitotic DNA replication initiation"/>
    <property type="evidence" value="ECO:0007669"/>
    <property type="project" value="TreeGrafter"/>
</dbReference>
<keyword evidence="19" id="KW-1185">Reference proteome</keyword>
<evidence type="ECO:0000259" key="17">
    <source>
        <dbReference type="PROSITE" id="PS50051"/>
    </source>
</evidence>
<sequence length="1021" mass="111814">MSSPPLEFATSEPDDVDMQDANPATPTNARGQLFNDATPSTRSMRLGSEDGRGSRTPSVQPGFAARRALGMLNTPKRRPQAAAPSSSPGNSLHLGSSSPARPRATASFNIDSPLNFPSSSSPIGASKKPPQASASRRASRLDSDSPRTEQRGDLPLFLPSSPLDATPRRVRRGDIHSASSLSSPSLFRSNKNIPPSQFGHAVSDAPTPGSAPLLSQQAGPSEGPDDVVKVIWGTNVSLMESMATFTDFLRNFKAKYRRAHDREHGVAASFLLQAGPEEGERLVYEDYLRKMRRTMQTNLNLDAVNLLAYPPSRKLHSQLIKYPQEIIPIMDQVLKDVMVSLAEEDANNGMDDMIGEAADEEINDIIGRVYKVRPFGVETVNMRSLNPSDTDKLVSIKGLVIRATPIIPDMKSAFFRCLNCAHTVQVEIDRGRISEPDRCPRDLCGRAGTMSLIHNRSDFADKQVIRLQETPDAVPDGQTPHTVSLCAYDELVDLSKPGDRLVISGIYRSVPVRVNPRQRTIKSLFKTYLDVVHIKRGDGKRMGFDKTTRAGEGKAPGVGVGGEDDEDDARAGAEVGYDDGREQTRRAELEAKMRELGRRADVYDILARSLAPSIWEMDDVKKGILLQLFGGTNKSIAKGGGGGGPRYRGDINVLLVGDPGTSKSQILQYVHKIAPRGVYTSGKGSSAVGLTAYVTRDPDSKQLVLESGALVLSDGGVCCIDEFDKMSDATRSVLHEVMEQQTVSVAKAGIITTLNARTSILAAANPVGSRYNVNWPITRNIDLPPTLISRFDLLYLILDKIDEVSDRRLANFLVGLYLEDDMHTGGHDVLPLETLTAYITYAKSQVNPTITEEASKELVSSYVQLRKLGEDPRTKERRITATTRQLESMIRLAEAHARMRLSEYVELEDVQEANRLMHEAMRTSATDPATGLIDIDLINTGAGQQQRKVRGDLKREVMKLLENVSGARGVRWTDAVKQLASQSSVHVDAGEFAEVIKELQNEGIVNVIGERERRMIRRLGA</sequence>
<dbReference type="CDD" id="cd17755">
    <property type="entry name" value="MCM4"/>
    <property type="match status" value="1"/>
</dbReference>
<feature type="region of interest" description="Disordered" evidence="16">
    <location>
        <begin position="1"/>
        <end position="225"/>
    </location>
</feature>
<feature type="compositionally biased region" description="Basic and acidic residues" evidence="16">
    <location>
        <begin position="543"/>
        <end position="552"/>
    </location>
</feature>
<dbReference type="PANTHER" id="PTHR11630">
    <property type="entry name" value="DNA REPLICATION LICENSING FACTOR MCM FAMILY MEMBER"/>
    <property type="match status" value="1"/>
</dbReference>
<evidence type="ECO:0000256" key="5">
    <source>
        <dbReference type="ARBA" id="ARBA00022705"/>
    </source>
</evidence>
<evidence type="ECO:0000256" key="8">
    <source>
        <dbReference type="ARBA" id="ARBA00022806"/>
    </source>
</evidence>
<dbReference type="EC" id="3.6.4.12" evidence="3"/>
<evidence type="ECO:0000256" key="6">
    <source>
        <dbReference type="ARBA" id="ARBA00022741"/>
    </source>
</evidence>
<comment type="similarity">
    <text evidence="2 15">Belongs to the MCM family.</text>
</comment>
<dbReference type="SMART" id="SM00350">
    <property type="entry name" value="MCM"/>
    <property type="match status" value="1"/>
</dbReference>
<dbReference type="InterPro" id="IPR036388">
    <property type="entry name" value="WH-like_DNA-bd_sf"/>
</dbReference>
<dbReference type="GO" id="GO:0097373">
    <property type="term" value="C:MCM core complex"/>
    <property type="evidence" value="ECO:0007669"/>
    <property type="project" value="UniProtKB-ARBA"/>
</dbReference>
<name>A0A067MD85_BOTB1</name>
<comment type="subcellular location">
    <subcellularLocation>
        <location evidence="1">Nucleus</location>
    </subcellularLocation>
</comment>
<dbReference type="InterPro" id="IPR031327">
    <property type="entry name" value="MCM"/>
</dbReference>
<dbReference type="GO" id="GO:0043596">
    <property type="term" value="C:nuclear replication fork"/>
    <property type="evidence" value="ECO:0007669"/>
    <property type="project" value="UniProtKB-ARBA"/>
</dbReference>
<feature type="compositionally biased region" description="Polar residues" evidence="16">
    <location>
        <begin position="108"/>
        <end position="123"/>
    </location>
</feature>
<dbReference type="Gene3D" id="2.20.28.10">
    <property type="match status" value="1"/>
</dbReference>
<dbReference type="GO" id="GO:0000727">
    <property type="term" value="P:double-strand break repair via break-induced replication"/>
    <property type="evidence" value="ECO:0007669"/>
    <property type="project" value="TreeGrafter"/>
</dbReference>
<dbReference type="Gene3D" id="2.40.50.140">
    <property type="entry name" value="Nucleic acid-binding proteins"/>
    <property type="match status" value="1"/>
</dbReference>
<evidence type="ECO:0000256" key="7">
    <source>
        <dbReference type="ARBA" id="ARBA00022801"/>
    </source>
</evidence>
<evidence type="ECO:0000256" key="12">
    <source>
        <dbReference type="ARBA" id="ARBA00047995"/>
    </source>
</evidence>
<dbReference type="GO" id="GO:0006271">
    <property type="term" value="P:DNA strand elongation involved in DNA replication"/>
    <property type="evidence" value="ECO:0007669"/>
    <property type="project" value="TreeGrafter"/>
</dbReference>
<feature type="compositionally biased region" description="Polar residues" evidence="16">
    <location>
        <begin position="83"/>
        <end position="95"/>
    </location>
</feature>
<dbReference type="InterPro" id="IPR008047">
    <property type="entry name" value="MCM_4"/>
</dbReference>
<evidence type="ECO:0000256" key="15">
    <source>
        <dbReference type="RuleBase" id="RU004070"/>
    </source>
</evidence>
<dbReference type="PROSITE" id="PS50051">
    <property type="entry name" value="MCM_2"/>
    <property type="match status" value="1"/>
</dbReference>
<dbReference type="Pfam" id="PF17855">
    <property type="entry name" value="MCM_lid"/>
    <property type="match status" value="1"/>
</dbReference>
<accession>A0A067MD85</accession>
<dbReference type="AlphaFoldDB" id="A0A067MD85"/>
<dbReference type="Pfam" id="PF17207">
    <property type="entry name" value="MCM_OB"/>
    <property type="match status" value="1"/>
</dbReference>
<evidence type="ECO:0000256" key="3">
    <source>
        <dbReference type="ARBA" id="ARBA00012551"/>
    </source>
</evidence>
<proteinExistence type="inferred from homology"/>
<dbReference type="FunCoup" id="A0A067MD85">
    <property type="interactions" value="598"/>
</dbReference>
<dbReference type="PRINTS" id="PR01657">
    <property type="entry name" value="MCMFAMILY"/>
</dbReference>
<dbReference type="STRING" id="930990.A0A067MD85"/>
<evidence type="ECO:0000256" key="11">
    <source>
        <dbReference type="ARBA" id="ARBA00023242"/>
    </source>
</evidence>
<evidence type="ECO:0000256" key="16">
    <source>
        <dbReference type="SAM" id="MobiDB-lite"/>
    </source>
</evidence>
<dbReference type="GO" id="GO:0017116">
    <property type="term" value="F:single-stranded DNA helicase activity"/>
    <property type="evidence" value="ECO:0007669"/>
    <property type="project" value="TreeGrafter"/>
</dbReference>
<dbReference type="InterPro" id="IPR041562">
    <property type="entry name" value="MCM_lid"/>
</dbReference>
<dbReference type="Pfam" id="PF00493">
    <property type="entry name" value="MCM"/>
    <property type="match status" value="1"/>
</dbReference>
<dbReference type="GO" id="GO:0031261">
    <property type="term" value="C:DNA replication preinitiation complex"/>
    <property type="evidence" value="ECO:0007669"/>
    <property type="project" value="UniProtKB-ARBA"/>
</dbReference>
<dbReference type="GO" id="GO:0042555">
    <property type="term" value="C:MCM complex"/>
    <property type="evidence" value="ECO:0007669"/>
    <property type="project" value="InterPro"/>
</dbReference>
<evidence type="ECO:0000256" key="2">
    <source>
        <dbReference type="ARBA" id="ARBA00008010"/>
    </source>
</evidence>
<protein>
    <recommendedName>
        <fullName evidence="13">DNA replication licensing factor MCM4</fullName>
        <ecNumber evidence="3">3.6.4.12</ecNumber>
    </recommendedName>
    <alternativeName>
        <fullName evidence="14">DNA replication licensing factor mcm4</fullName>
    </alternativeName>
</protein>
<dbReference type="InterPro" id="IPR018525">
    <property type="entry name" value="MCM_CS"/>
</dbReference>
<gene>
    <name evidence="18" type="ORF">BOTBODRAFT_178939</name>
</gene>
<dbReference type="HOGENOM" id="CLU_000995_7_1_1"/>
<dbReference type="PANTHER" id="PTHR11630:SF66">
    <property type="entry name" value="DNA REPLICATION LICENSING FACTOR MCM4"/>
    <property type="match status" value="1"/>
</dbReference>
<evidence type="ECO:0000256" key="14">
    <source>
        <dbReference type="ARBA" id="ARBA00074938"/>
    </source>
</evidence>
<reference evidence="19" key="1">
    <citation type="journal article" date="2014" name="Proc. Natl. Acad. Sci. U.S.A.">
        <title>Extensive sampling of basidiomycete genomes demonstrates inadequacy of the white-rot/brown-rot paradigm for wood decay fungi.</title>
        <authorList>
            <person name="Riley R."/>
            <person name="Salamov A.A."/>
            <person name="Brown D.W."/>
            <person name="Nagy L.G."/>
            <person name="Floudas D."/>
            <person name="Held B.W."/>
            <person name="Levasseur A."/>
            <person name="Lombard V."/>
            <person name="Morin E."/>
            <person name="Otillar R."/>
            <person name="Lindquist E.A."/>
            <person name="Sun H."/>
            <person name="LaButti K.M."/>
            <person name="Schmutz J."/>
            <person name="Jabbour D."/>
            <person name="Luo H."/>
            <person name="Baker S.E."/>
            <person name="Pisabarro A.G."/>
            <person name="Walton J.D."/>
            <person name="Blanchette R.A."/>
            <person name="Henrissat B."/>
            <person name="Martin F."/>
            <person name="Cullen D."/>
            <person name="Hibbett D.S."/>
            <person name="Grigoriev I.V."/>
        </authorList>
    </citation>
    <scope>NUCLEOTIDE SEQUENCE [LARGE SCALE GENOMIC DNA]</scope>
    <source>
        <strain evidence="19">FD-172 SS1</strain>
    </source>
</reference>
<feature type="region of interest" description="Disordered" evidence="16">
    <location>
        <begin position="543"/>
        <end position="574"/>
    </location>
</feature>
<dbReference type="FunFam" id="2.20.28.10:FF:000003">
    <property type="entry name" value="DNA helicase"/>
    <property type="match status" value="1"/>
</dbReference>
<dbReference type="GO" id="GO:0003697">
    <property type="term" value="F:single-stranded DNA binding"/>
    <property type="evidence" value="ECO:0007669"/>
    <property type="project" value="TreeGrafter"/>
</dbReference>
<feature type="compositionally biased region" description="Low complexity" evidence="16">
    <location>
        <begin position="96"/>
        <end position="107"/>
    </location>
</feature>
<feature type="compositionally biased region" description="Basic and acidic residues" evidence="16">
    <location>
        <begin position="139"/>
        <end position="152"/>
    </location>
</feature>
<dbReference type="Gene3D" id="1.10.10.10">
    <property type="entry name" value="Winged helix-like DNA-binding domain superfamily/Winged helix DNA-binding domain"/>
    <property type="match status" value="1"/>
</dbReference>
<keyword evidence="8" id="KW-0347">Helicase</keyword>
<evidence type="ECO:0000256" key="13">
    <source>
        <dbReference type="ARBA" id="ARBA00073498"/>
    </source>
</evidence>
<dbReference type="GO" id="GO:0005656">
    <property type="term" value="C:nuclear pre-replicative complex"/>
    <property type="evidence" value="ECO:0007669"/>
    <property type="project" value="UniProtKB-ARBA"/>
</dbReference>
<comment type="catalytic activity">
    <reaction evidence="12">
        <text>ATP + H2O = ADP + phosphate + H(+)</text>
        <dbReference type="Rhea" id="RHEA:13065"/>
        <dbReference type="ChEBI" id="CHEBI:15377"/>
        <dbReference type="ChEBI" id="CHEBI:15378"/>
        <dbReference type="ChEBI" id="CHEBI:30616"/>
        <dbReference type="ChEBI" id="CHEBI:43474"/>
        <dbReference type="ChEBI" id="CHEBI:456216"/>
        <dbReference type="EC" id="3.6.4.12"/>
    </reaction>
</comment>
<dbReference type="FunFam" id="3.40.50.300:FF:000217">
    <property type="entry name" value="DNA helicase"/>
    <property type="match status" value="1"/>
</dbReference>
<dbReference type="GO" id="GO:0016887">
    <property type="term" value="F:ATP hydrolysis activity"/>
    <property type="evidence" value="ECO:0007669"/>
    <property type="project" value="RHEA"/>
</dbReference>
<evidence type="ECO:0000313" key="19">
    <source>
        <dbReference type="Proteomes" id="UP000027195"/>
    </source>
</evidence>
<dbReference type="Pfam" id="PF21128">
    <property type="entry name" value="WHD_MCM4"/>
    <property type="match status" value="1"/>
</dbReference>
<organism evidence="18 19">
    <name type="scientific">Botryobasidium botryosum (strain FD-172 SS1)</name>
    <dbReference type="NCBI Taxonomy" id="930990"/>
    <lineage>
        <taxon>Eukaryota</taxon>
        <taxon>Fungi</taxon>
        <taxon>Dikarya</taxon>
        <taxon>Basidiomycota</taxon>
        <taxon>Agaricomycotina</taxon>
        <taxon>Agaricomycetes</taxon>
        <taxon>Cantharellales</taxon>
        <taxon>Botryobasidiaceae</taxon>
        <taxon>Botryobasidium</taxon>
    </lineage>
</organism>
<dbReference type="PROSITE" id="PS00847">
    <property type="entry name" value="MCM_1"/>
    <property type="match status" value="1"/>
</dbReference>
<keyword evidence="5" id="KW-0235">DNA replication</keyword>
<dbReference type="Gene3D" id="3.40.50.300">
    <property type="entry name" value="P-loop containing nucleotide triphosphate hydrolases"/>
    <property type="match status" value="1"/>
</dbReference>
<dbReference type="FunFam" id="3.30.1640.10:FF:000011">
    <property type="entry name" value="DNA helicase"/>
    <property type="match status" value="1"/>
</dbReference>
<dbReference type="InterPro" id="IPR033762">
    <property type="entry name" value="MCM_OB"/>
</dbReference>
<keyword evidence="6 15" id="KW-0547">Nucleotide-binding</keyword>
<dbReference type="Proteomes" id="UP000027195">
    <property type="component" value="Unassembled WGS sequence"/>
</dbReference>
<dbReference type="InterPro" id="IPR027417">
    <property type="entry name" value="P-loop_NTPase"/>
</dbReference>
<feature type="compositionally biased region" description="Polar residues" evidence="16">
    <location>
        <begin position="22"/>
        <end position="43"/>
    </location>
</feature>
<keyword evidence="4" id="KW-0597">Phosphoprotein</keyword>
<feature type="compositionally biased region" description="Low complexity" evidence="16">
    <location>
        <begin position="177"/>
        <end position="189"/>
    </location>
</feature>
<dbReference type="InterPro" id="IPR027925">
    <property type="entry name" value="MCM_N"/>
</dbReference>
<dbReference type="InterPro" id="IPR001208">
    <property type="entry name" value="MCM_dom"/>
</dbReference>
<evidence type="ECO:0000313" key="18">
    <source>
        <dbReference type="EMBL" id="KDQ09556.1"/>
    </source>
</evidence>